<organism evidence="4">
    <name type="scientific">Haptolina brevifila</name>
    <dbReference type="NCBI Taxonomy" id="156173"/>
    <lineage>
        <taxon>Eukaryota</taxon>
        <taxon>Haptista</taxon>
        <taxon>Haptophyta</taxon>
        <taxon>Prymnesiophyceae</taxon>
        <taxon>Prymnesiales</taxon>
        <taxon>Prymnesiaceae</taxon>
        <taxon>Haptolina</taxon>
    </lineage>
</organism>
<dbReference type="EMBL" id="HBGU01023875">
    <property type="protein sequence ID" value="CAD9440866.1"/>
    <property type="molecule type" value="Transcribed_RNA"/>
</dbReference>
<feature type="domain" description="C2H2-type" evidence="3">
    <location>
        <begin position="206"/>
        <end position="231"/>
    </location>
</feature>
<dbReference type="PROSITE" id="PS00028">
    <property type="entry name" value="ZINC_FINGER_C2H2_1"/>
    <property type="match status" value="1"/>
</dbReference>
<dbReference type="GO" id="GO:0008270">
    <property type="term" value="F:zinc ion binding"/>
    <property type="evidence" value="ECO:0007669"/>
    <property type="project" value="UniProtKB-KW"/>
</dbReference>
<evidence type="ECO:0000256" key="1">
    <source>
        <dbReference type="PROSITE-ProRule" id="PRU00042"/>
    </source>
</evidence>
<keyword evidence="1" id="KW-0479">Metal-binding</keyword>
<feature type="compositionally biased region" description="Polar residues" evidence="2">
    <location>
        <begin position="102"/>
        <end position="117"/>
    </location>
</feature>
<gene>
    <name evidence="4" type="ORF">CBRE1094_LOCUS12983</name>
</gene>
<sequence length="253" mass="27166">MSPMIDEPRQPLSPVSEPNLLAGADPLPVLDLGPELLKGENLGAPLQPERPRTLLHAQTSAADVPEPPILTDAALSKGTITPLQPVADPGLKVRVDAGTESPCPQSDDASWEQTSPPLTGEPGMWADDADSDDTRPGDGHAAAAGTVEDEAEDEDAVMVLLSLHRVPSQDQVSLPPPSVGMKRGRAQSPPDDDDSGPRLLEGDSRYFCRYPGCGKGYASTDAVRKHCRQRHLEWLRRLGHGCPQLYCRWGDKP</sequence>
<protein>
    <recommendedName>
        <fullName evidence="3">C2H2-type domain-containing protein</fullName>
    </recommendedName>
</protein>
<evidence type="ECO:0000313" key="4">
    <source>
        <dbReference type="EMBL" id="CAD9440866.1"/>
    </source>
</evidence>
<keyword evidence="1" id="KW-0862">Zinc</keyword>
<feature type="compositionally biased region" description="Acidic residues" evidence="2">
    <location>
        <begin position="147"/>
        <end position="156"/>
    </location>
</feature>
<evidence type="ECO:0000256" key="2">
    <source>
        <dbReference type="SAM" id="MobiDB-lite"/>
    </source>
</evidence>
<accession>A0A7S2G9M3</accession>
<keyword evidence="1" id="KW-0863">Zinc-finger</keyword>
<evidence type="ECO:0000259" key="3">
    <source>
        <dbReference type="PROSITE" id="PS50157"/>
    </source>
</evidence>
<reference evidence="4" key="1">
    <citation type="submission" date="2021-01" db="EMBL/GenBank/DDBJ databases">
        <authorList>
            <person name="Corre E."/>
            <person name="Pelletier E."/>
            <person name="Niang G."/>
            <person name="Scheremetjew M."/>
            <person name="Finn R."/>
            <person name="Kale V."/>
            <person name="Holt S."/>
            <person name="Cochrane G."/>
            <person name="Meng A."/>
            <person name="Brown T."/>
            <person name="Cohen L."/>
        </authorList>
    </citation>
    <scope>NUCLEOTIDE SEQUENCE</scope>
    <source>
        <strain evidence="4">UTEX LB 985</strain>
    </source>
</reference>
<proteinExistence type="predicted"/>
<dbReference type="PROSITE" id="PS50157">
    <property type="entry name" value="ZINC_FINGER_C2H2_2"/>
    <property type="match status" value="1"/>
</dbReference>
<dbReference type="InterPro" id="IPR013087">
    <property type="entry name" value="Znf_C2H2_type"/>
</dbReference>
<feature type="region of interest" description="Disordered" evidence="2">
    <location>
        <begin position="1"/>
        <end position="200"/>
    </location>
</feature>
<name>A0A7S2G9M3_9EUKA</name>
<dbReference type="AlphaFoldDB" id="A0A7S2G9M3"/>